<dbReference type="Proteomes" id="UP001283361">
    <property type="component" value="Unassembled WGS sequence"/>
</dbReference>
<dbReference type="Pfam" id="PF13873">
    <property type="entry name" value="Myb_DNA-bind_5"/>
    <property type="match status" value="1"/>
</dbReference>
<accession>A0AAE1DJ92</accession>
<evidence type="ECO:0000313" key="2">
    <source>
        <dbReference type="EMBL" id="KAK3771433.1"/>
    </source>
</evidence>
<feature type="domain" description="Myb/SANT-like DNA-binding" evidence="1">
    <location>
        <begin position="42"/>
        <end position="82"/>
    </location>
</feature>
<dbReference type="AlphaFoldDB" id="A0AAE1DJ92"/>
<evidence type="ECO:0000259" key="1">
    <source>
        <dbReference type="Pfam" id="PF13873"/>
    </source>
</evidence>
<comment type="caution">
    <text evidence="2">The sequence shown here is derived from an EMBL/GenBank/DDBJ whole genome shotgun (WGS) entry which is preliminary data.</text>
</comment>
<proteinExistence type="predicted"/>
<reference evidence="2" key="1">
    <citation type="journal article" date="2023" name="G3 (Bethesda)">
        <title>A reference genome for the long-term kleptoplast-retaining sea slug Elysia crispata morphotype clarki.</title>
        <authorList>
            <person name="Eastman K.E."/>
            <person name="Pendleton A.L."/>
            <person name="Shaikh M.A."/>
            <person name="Suttiyut T."/>
            <person name="Ogas R."/>
            <person name="Tomko P."/>
            <person name="Gavelis G."/>
            <person name="Widhalm J.R."/>
            <person name="Wisecaver J.H."/>
        </authorList>
    </citation>
    <scope>NUCLEOTIDE SEQUENCE</scope>
    <source>
        <strain evidence="2">ECLA1</strain>
    </source>
</reference>
<organism evidence="2 3">
    <name type="scientific">Elysia crispata</name>
    <name type="common">lettuce slug</name>
    <dbReference type="NCBI Taxonomy" id="231223"/>
    <lineage>
        <taxon>Eukaryota</taxon>
        <taxon>Metazoa</taxon>
        <taxon>Spiralia</taxon>
        <taxon>Lophotrochozoa</taxon>
        <taxon>Mollusca</taxon>
        <taxon>Gastropoda</taxon>
        <taxon>Heterobranchia</taxon>
        <taxon>Euthyneura</taxon>
        <taxon>Panpulmonata</taxon>
        <taxon>Sacoglossa</taxon>
        <taxon>Placobranchoidea</taxon>
        <taxon>Plakobranchidae</taxon>
        <taxon>Elysia</taxon>
    </lineage>
</organism>
<dbReference type="InterPro" id="IPR028002">
    <property type="entry name" value="Myb_DNA-bind_5"/>
</dbReference>
<name>A0AAE1DJ92_9GAST</name>
<keyword evidence="3" id="KW-1185">Reference proteome</keyword>
<sequence length="113" mass="12826">MQQTLPDHVETAENARKNGHSWRLLEIEKESSWPHCKATPPIPKKVECWNDIASAINAADPAGPRRDGRECKKKWTDLKSAVVRYRSDLMRTGGGEPPKIPEYFETVGIKKPF</sequence>
<dbReference type="EMBL" id="JAWDGP010003738">
    <property type="protein sequence ID" value="KAK3771433.1"/>
    <property type="molecule type" value="Genomic_DNA"/>
</dbReference>
<gene>
    <name evidence="2" type="ORF">RRG08_011368</name>
</gene>
<evidence type="ECO:0000313" key="3">
    <source>
        <dbReference type="Proteomes" id="UP001283361"/>
    </source>
</evidence>
<protein>
    <recommendedName>
        <fullName evidence="1">Myb/SANT-like DNA-binding domain-containing protein</fullName>
    </recommendedName>
</protein>